<accession>A0A3L8PL63</accession>
<comment type="caution">
    <text evidence="8">The sequence shown here is derived from an EMBL/GenBank/DDBJ whole genome shotgun (WGS) entry which is preliminary data.</text>
</comment>
<dbReference type="EC" id="1.2.1.38" evidence="5"/>
<evidence type="ECO:0000256" key="2">
    <source>
        <dbReference type="ARBA" id="ARBA00022605"/>
    </source>
</evidence>
<dbReference type="NCBIfam" id="TIGR01850">
    <property type="entry name" value="argC"/>
    <property type="match status" value="1"/>
</dbReference>
<dbReference type="GO" id="GO:0005737">
    <property type="term" value="C:cytoplasm"/>
    <property type="evidence" value="ECO:0007669"/>
    <property type="project" value="UniProtKB-SubCell"/>
</dbReference>
<keyword evidence="5" id="KW-0963">Cytoplasm</keyword>
<dbReference type="Gene3D" id="3.40.50.720">
    <property type="entry name" value="NAD(P)-binding Rossmann-like Domain"/>
    <property type="match status" value="1"/>
</dbReference>
<dbReference type="InterPro" id="IPR023013">
    <property type="entry name" value="AGPR_AS"/>
</dbReference>
<proteinExistence type="inferred from homology"/>
<organism evidence="8 9">
    <name type="scientific">Aeromicrobium phragmitis</name>
    <dbReference type="NCBI Taxonomy" id="2478914"/>
    <lineage>
        <taxon>Bacteria</taxon>
        <taxon>Bacillati</taxon>
        <taxon>Actinomycetota</taxon>
        <taxon>Actinomycetes</taxon>
        <taxon>Propionibacteriales</taxon>
        <taxon>Nocardioidaceae</taxon>
        <taxon>Aeromicrobium</taxon>
    </lineage>
</organism>
<dbReference type="PROSITE" id="PS01224">
    <property type="entry name" value="ARGC"/>
    <property type="match status" value="1"/>
</dbReference>
<dbReference type="SUPFAM" id="SSF51735">
    <property type="entry name" value="NAD(P)-binding Rossmann-fold domains"/>
    <property type="match status" value="1"/>
</dbReference>
<dbReference type="OrthoDB" id="9801289at2"/>
<dbReference type="InterPro" id="IPR050085">
    <property type="entry name" value="AGPR"/>
</dbReference>
<dbReference type="SUPFAM" id="SSF55347">
    <property type="entry name" value="Glyceraldehyde-3-phosphate dehydrogenase-like, C-terminal domain"/>
    <property type="match status" value="1"/>
</dbReference>
<dbReference type="HAMAP" id="MF_00150">
    <property type="entry name" value="ArgC_type1"/>
    <property type="match status" value="1"/>
</dbReference>
<dbReference type="InterPro" id="IPR058924">
    <property type="entry name" value="AGPR_dimerisation_dom"/>
</dbReference>
<evidence type="ECO:0000313" key="9">
    <source>
        <dbReference type="Proteomes" id="UP000282515"/>
    </source>
</evidence>
<dbReference type="InterPro" id="IPR000706">
    <property type="entry name" value="AGPR_type-1"/>
</dbReference>
<dbReference type="UniPathway" id="UPA00068">
    <property type="reaction ID" value="UER00108"/>
</dbReference>
<sequence>MPISVAVTGATGYVGGELLRMLLAHPEVEIGALTAGSSAGSRLGEHHAHLVPLADREVLATTTDNLAGHDVVFLALPHGTSAPVAAELGDDVLVIDCGADFRLQSSDDWSRFYGGDHAGTWPYGLPELPGQRERLAGTRRIAGPGCFPTVSTLAIMPALPLVDDSALTIVAPTAPSGAGKKLATTFLGSEVLGQASAYGVGGTHRHTPEIEQNLRAAGAERPVVSFTPVLVPMSRGILAVVSAPAGAGVTAADVRGAYVEAYADEPFVHLLPEGQWPQTQGTVGANTVHVQATLDERAGRVVAIGAMDNLAKGTAGGAIQSMNLALGLPETTGLTTIGVAP</sequence>
<keyword evidence="1 5" id="KW-0055">Arginine biosynthesis</keyword>
<dbReference type="GO" id="GO:0003942">
    <property type="term" value="F:N-acetyl-gamma-glutamyl-phosphate reductase activity"/>
    <property type="evidence" value="ECO:0007669"/>
    <property type="project" value="UniProtKB-UniRule"/>
</dbReference>
<dbReference type="Proteomes" id="UP000282515">
    <property type="component" value="Unassembled WGS sequence"/>
</dbReference>
<comment type="similarity">
    <text evidence="5">Belongs to the NAGSA dehydrogenase family. Type 1 subfamily.</text>
</comment>
<comment type="pathway">
    <text evidence="5">Amino-acid biosynthesis; L-arginine biosynthesis; N(2)-acetyl-L-ornithine from L-glutamate: step 3/4.</text>
</comment>
<dbReference type="RefSeq" id="WP_121794793.1">
    <property type="nucleotide sequence ID" value="NZ_RDBF01000008.1"/>
</dbReference>
<dbReference type="Pfam" id="PF22698">
    <property type="entry name" value="Semialdhyde_dhC_1"/>
    <property type="match status" value="1"/>
</dbReference>
<evidence type="ECO:0000256" key="5">
    <source>
        <dbReference type="HAMAP-Rule" id="MF_00150"/>
    </source>
</evidence>
<feature type="active site" evidence="5 6">
    <location>
        <position position="146"/>
    </location>
</feature>
<evidence type="ECO:0000256" key="1">
    <source>
        <dbReference type="ARBA" id="ARBA00022571"/>
    </source>
</evidence>
<keyword evidence="2 5" id="KW-0028">Amino-acid biosynthesis</keyword>
<keyword evidence="4 5" id="KW-0560">Oxidoreductase</keyword>
<name>A0A3L8PL63_9ACTN</name>
<feature type="domain" description="Semialdehyde dehydrogenase NAD-binding" evidence="7">
    <location>
        <begin position="4"/>
        <end position="136"/>
    </location>
</feature>
<keyword evidence="9" id="KW-1185">Reference proteome</keyword>
<comment type="subcellular location">
    <subcellularLocation>
        <location evidence="5">Cytoplasm</location>
    </subcellularLocation>
</comment>
<comment type="catalytic activity">
    <reaction evidence="5">
        <text>N-acetyl-L-glutamate 5-semialdehyde + phosphate + NADP(+) = N-acetyl-L-glutamyl 5-phosphate + NADPH + H(+)</text>
        <dbReference type="Rhea" id="RHEA:21588"/>
        <dbReference type="ChEBI" id="CHEBI:15378"/>
        <dbReference type="ChEBI" id="CHEBI:29123"/>
        <dbReference type="ChEBI" id="CHEBI:43474"/>
        <dbReference type="ChEBI" id="CHEBI:57783"/>
        <dbReference type="ChEBI" id="CHEBI:57936"/>
        <dbReference type="ChEBI" id="CHEBI:58349"/>
        <dbReference type="EC" id="1.2.1.38"/>
    </reaction>
</comment>
<comment type="function">
    <text evidence="5">Catalyzes the NADPH-dependent reduction of N-acetyl-5-glutamyl phosphate to yield N-acetyl-L-glutamate 5-semialdehyde.</text>
</comment>
<evidence type="ECO:0000313" key="8">
    <source>
        <dbReference type="EMBL" id="RLV55453.1"/>
    </source>
</evidence>
<evidence type="ECO:0000259" key="7">
    <source>
        <dbReference type="SMART" id="SM00859"/>
    </source>
</evidence>
<evidence type="ECO:0000256" key="6">
    <source>
        <dbReference type="PROSITE-ProRule" id="PRU10010"/>
    </source>
</evidence>
<dbReference type="PANTHER" id="PTHR32338">
    <property type="entry name" value="N-ACETYL-GAMMA-GLUTAMYL-PHOSPHATE REDUCTASE, CHLOROPLASTIC-RELATED-RELATED"/>
    <property type="match status" value="1"/>
</dbReference>
<dbReference type="EMBL" id="RDBF01000008">
    <property type="protein sequence ID" value="RLV55453.1"/>
    <property type="molecule type" value="Genomic_DNA"/>
</dbReference>
<dbReference type="PANTHER" id="PTHR32338:SF10">
    <property type="entry name" value="N-ACETYL-GAMMA-GLUTAMYL-PHOSPHATE REDUCTASE, CHLOROPLASTIC-RELATED"/>
    <property type="match status" value="1"/>
</dbReference>
<dbReference type="Gene3D" id="3.30.360.10">
    <property type="entry name" value="Dihydrodipicolinate Reductase, domain 2"/>
    <property type="match status" value="1"/>
</dbReference>
<dbReference type="Pfam" id="PF01118">
    <property type="entry name" value="Semialdhyde_dh"/>
    <property type="match status" value="1"/>
</dbReference>
<gene>
    <name evidence="5" type="primary">argC</name>
    <name evidence="8" type="ORF">D9V41_11920</name>
</gene>
<dbReference type="InterPro" id="IPR036291">
    <property type="entry name" value="NAD(P)-bd_dom_sf"/>
</dbReference>
<dbReference type="AlphaFoldDB" id="A0A3L8PL63"/>
<dbReference type="GO" id="GO:0051287">
    <property type="term" value="F:NAD binding"/>
    <property type="evidence" value="ECO:0007669"/>
    <property type="project" value="InterPro"/>
</dbReference>
<dbReference type="GO" id="GO:0006526">
    <property type="term" value="P:L-arginine biosynthetic process"/>
    <property type="evidence" value="ECO:0007669"/>
    <property type="project" value="UniProtKB-UniRule"/>
</dbReference>
<dbReference type="InterPro" id="IPR000534">
    <property type="entry name" value="Semialdehyde_DH_NAD-bd"/>
</dbReference>
<dbReference type="GO" id="GO:0070401">
    <property type="term" value="F:NADP+ binding"/>
    <property type="evidence" value="ECO:0007669"/>
    <property type="project" value="InterPro"/>
</dbReference>
<evidence type="ECO:0000256" key="3">
    <source>
        <dbReference type="ARBA" id="ARBA00022857"/>
    </source>
</evidence>
<dbReference type="SMART" id="SM00859">
    <property type="entry name" value="Semialdhyde_dh"/>
    <property type="match status" value="1"/>
</dbReference>
<dbReference type="CDD" id="cd23934">
    <property type="entry name" value="AGPR_1_C"/>
    <property type="match status" value="1"/>
</dbReference>
<evidence type="ECO:0000256" key="4">
    <source>
        <dbReference type="ARBA" id="ARBA00023002"/>
    </source>
</evidence>
<dbReference type="CDD" id="cd24148">
    <property type="entry name" value="AGPR_1_actinobacAGPR_like"/>
    <property type="match status" value="1"/>
</dbReference>
<reference evidence="8 9" key="1">
    <citation type="submission" date="2018-10" db="EMBL/GenBank/DDBJ databases">
        <title>Aeromicrobium sp. 9W16Y-2 whole genome shotgun sequence.</title>
        <authorList>
            <person name="Li F."/>
        </authorList>
    </citation>
    <scope>NUCLEOTIDE SEQUENCE [LARGE SCALE GENOMIC DNA]</scope>
    <source>
        <strain evidence="8 9">9W16Y-2</strain>
    </source>
</reference>
<keyword evidence="3 5" id="KW-0521">NADP</keyword>
<protein>
    <recommendedName>
        <fullName evidence="5">N-acetyl-gamma-glutamyl-phosphate reductase</fullName>
        <shortName evidence="5">AGPR</shortName>
        <ecNumber evidence="5">1.2.1.38</ecNumber>
    </recommendedName>
    <alternativeName>
        <fullName evidence="5">N-acetyl-glutamate semialdehyde dehydrogenase</fullName>
        <shortName evidence="5">NAGSA dehydrogenase</shortName>
    </alternativeName>
</protein>